<proteinExistence type="inferred from homology"/>
<dbReference type="Gene3D" id="3.40.190.10">
    <property type="entry name" value="Periplasmic binding protein-like II"/>
    <property type="match status" value="1"/>
</dbReference>
<dbReference type="eggNOG" id="COG3181">
    <property type="taxonomic scope" value="Bacteria"/>
</dbReference>
<keyword evidence="4" id="KW-1185">Reference proteome</keyword>
<gene>
    <name evidence="3" type="ORF">N177_1696</name>
</gene>
<dbReference type="EMBL" id="AWXZ01000019">
    <property type="protein sequence ID" value="ESR25584.1"/>
    <property type="molecule type" value="Genomic_DNA"/>
</dbReference>
<sequence>MMKRALGLAAAAAMALAAGQAAAQDWPKGDVQLIIPSGPGGGFDTYARVLARAMEEDLDVKVVPQNVTGGGGLRGATVAYQAKPDGQTFAVFNVPGIIEPVINGESVAYDVSEIDWLGAMAFNQYVVVVGKDSPYDTIEDMKAAGEPITFTAYGSSGVAANRILCAEVGLECEIITGYPSNSEALLGVVRGDAIASVPPISTATAFNAKGDLKAILLMTERETPEFPDTEKAADAGYANLANLGLIRAFGLPPGVPAETRAAVQAAFDKALEAESVKTWAEDTGSAFEAMSGDELSALIESQTELLTRYKDVIAGN</sequence>
<evidence type="ECO:0000313" key="4">
    <source>
        <dbReference type="Proteomes" id="UP000017819"/>
    </source>
</evidence>
<dbReference type="InterPro" id="IPR005064">
    <property type="entry name" value="BUG"/>
</dbReference>
<dbReference type="InterPro" id="IPR042100">
    <property type="entry name" value="Bug_dom1"/>
</dbReference>
<dbReference type="STRING" id="631454.N177_1696"/>
<dbReference type="Gene3D" id="3.40.190.150">
    <property type="entry name" value="Bordetella uptake gene, domain 1"/>
    <property type="match status" value="1"/>
</dbReference>
<dbReference type="PANTHER" id="PTHR42928:SF5">
    <property type="entry name" value="BLR1237 PROTEIN"/>
    <property type="match status" value="1"/>
</dbReference>
<name>V4RJT0_9HYPH</name>
<dbReference type="CDD" id="cd07012">
    <property type="entry name" value="PBP2_Bug_TTT"/>
    <property type="match status" value="1"/>
</dbReference>
<comment type="caution">
    <text evidence="3">The sequence shown here is derived from an EMBL/GenBank/DDBJ whole genome shotgun (WGS) entry which is preliminary data.</text>
</comment>
<dbReference type="PANTHER" id="PTHR42928">
    <property type="entry name" value="TRICARBOXYLATE-BINDING PROTEIN"/>
    <property type="match status" value="1"/>
</dbReference>
<protein>
    <recommendedName>
        <fullName evidence="5">Tricarboxylate transport protein TctC</fullName>
    </recommendedName>
</protein>
<keyword evidence="2" id="KW-0732">Signal</keyword>
<reference evidence="3 4" key="1">
    <citation type="journal article" date="2014" name="Genome Announc.">
        <title>Draft Genome Sequence of Lutibaculum baratangense Strain AMV1T, Isolated from a Mud Volcano in Andamans, India.</title>
        <authorList>
            <person name="Singh A."/>
            <person name="Sreenivas A."/>
            <person name="Sathyanarayana Reddy G."/>
            <person name="Pinnaka A.K."/>
            <person name="Shivaji S."/>
        </authorList>
    </citation>
    <scope>NUCLEOTIDE SEQUENCE [LARGE SCALE GENOMIC DNA]</scope>
    <source>
        <strain evidence="3 4">AMV1</strain>
    </source>
</reference>
<evidence type="ECO:0000313" key="3">
    <source>
        <dbReference type="EMBL" id="ESR25584.1"/>
    </source>
</evidence>
<dbReference type="Proteomes" id="UP000017819">
    <property type="component" value="Unassembled WGS sequence"/>
</dbReference>
<dbReference type="SUPFAM" id="SSF53850">
    <property type="entry name" value="Periplasmic binding protein-like II"/>
    <property type="match status" value="1"/>
</dbReference>
<evidence type="ECO:0000256" key="2">
    <source>
        <dbReference type="SAM" id="SignalP"/>
    </source>
</evidence>
<feature type="signal peptide" evidence="2">
    <location>
        <begin position="1"/>
        <end position="23"/>
    </location>
</feature>
<dbReference type="OrthoDB" id="7250490at2"/>
<dbReference type="Pfam" id="PF03401">
    <property type="entry name" value="TctC"/>
    <property type="match status" value="1"/>
</dbReference>
<comment type="similarity">
    <text evidence="1">Belongs to the UPF0065 (bug) family.</text>
</comment>
<evidence type="ECO:0008006" key="5">
    <source>
        <dbReference type="Google" id="ProtNLM"/>
    </source>
</evidence>
<dbReference type="AlphaFoldDB" id="V4RJT0"/>
<organism evidence="3 4">
    <name type="scientific">Lutibaculum baratangense AMV1</name>
    <dbReference type="NCBI Taxonomy" id="631454"/>
    <lineage>
        <taxon>Bacteria</taxon>
        <taxon>Pseudomonadati</taxon>
        <taxon>Pseudomonadota</taxon>
        <taxon>Alphaproteobacteria</taxon>
        <taxon>Hyphomicrobiales</taxon>
        <taxon>Tepidamorphaceae</taxon>
        <taxon>Lutibaculum</taxon>
    </lineage>
</organism>
<accession>V4RJT0</accession>
<evidence type="ECO:0000256" key="1">
    <source>
        <dbReference type="ARBA" id="ARBA00006987"/>
    </source>
</evidence>
<feature type="chain" id="PRO_5004728618" description="Tricarboxylate transport protein TctC" evidence="2">
    <location>
        <begin position="24"/>
        <end position="316"/>
    </location>
</feature>